<dbReference type="Pfam" id="PF03808">
    <property type="entry name" value="Glyco_tran_WecG"/>
    <property type="match status" value="1"/>
</dbReference>
<dbReference type="NCBIfam" id="TIGR00696">
    <property type="entry name" value="wecG_tagA_cpsF"/>
    <property type="match status" value="1"/>
</dbReference>
<accession>A0A934MHL5</accession>
<dbReference type="GO" id="GO:0016758">
    <property type="term" value="F:hexosyltransferase activity"/>
    <property type="evidence" value="ECO:0007669"/>
    <property type="project" value="TreeGrafter"/>
</dbReference>
<evidence type="ECO:0000313" key="5">
    <source>
        <dbReference type="Proteomes" id="UP000609531"/>
    </source>
</evidence>
<evidence type="ECO:0000256" key="1">
    <source>
        <dbReference type="ARBA" id="ARBA00022676"/>
    </source>
</evidence>
<evidence type="ECO:0000313" key="4">
    <source>
        <dbReference type="EMBL" id="MBJ3777793.1"/>
    </source>
</evidence>
<keyword evidence="5" id="KW-1185">Reference proteome</keyword>
<dbReference type="PANTHER" id="PTHR34136:SF1">
    <property type="entry name" value="UDP-N-ACETYL-D-MANNOSAMINURONIC ACID TRANSFERASE"/>
    <property type="match status" value="1"/>
</dbReference>
<name>A0A934MHL5_9HYPH</name>
<keyword evidence="2" id="KW-0808">Transferase</keyword>
<organism evidence="4 5">
    <name type="scientific">Acuticoccus mangrovi</name>
    <dbReference type="NCBI Taxonomy" id="2796142"/>
    <lineage>
        <taxon>Bacteria</taxon>
        <taxon>Pseudomonadati</taxon>
        <taxon>Pseudomonadota</taxon>
        <taxon>Alphaproteobacteria</taxon>
        <taxon>Hyphomicrobiales</taxon>
        <taxon>Amorphaceae</taxon>
        <taxon>Acuticoccus</taxon>
    </lineage>
</organism>
<dbReference type="AlphaFoldDB" id="A0A934MHL5"/>
<dbReference type="CDD" id="cd06533">
    <property type="entry name" value="Glyco_transf_WecG_TagA"/>
    <property type="match status" value="1"/>
</dbReference>
<dbReference type="InterPro" id="IPR004629">
    <property type="entry name" value="WecG_TagA_CpsF"/>
</dbReference>
<dbReference type="PANTHER" id="PTHR34136">
    <property type="match status" value="1"/>
</dbReference>
<feature type="region of interest" description="Disordered" evidence="3">
    <location>
        <begin position="31"/>
        <end position="57"/>
    </location>
</feature>
<evidence type="ECO:0000256" key="3">
    <source>
        <dbReference type="SAM" id="MobiDB-lite"/>
    </source>
</evidence>
<gene>
    <name evidence="4" type="ORF">JCR33_18950</name>
</gene>
<dbReference type="Proteomes" id="UP000609531">
    <property type="component" value="Unassembled WGS sequence"/>
</dbReference>
<sequence length="330" mass="36393">MKGLDTPMVNPLRRAVTGFLLARDAFRAAHGAPAQPAQPLVERRRPKPPDPQSLSPIPTQRLFGIEVANLDLTRTVERIIAWSSTVPARTVITANLDHVMKLETDEAFQRAYAEADLVTADGMPFIWVSRREGTPLVERVAGSDLILPVAGEAARAGRSIFLFGSTLERLETAAAGLRRDFPGLEIKGIYAPPFGFERDAELQRELVRLFRTVRPDIIFVALGAPKQEIWSNAMAKAVRHGVFLNIGGGLDFLSGDVRRAPTAMQKTGLEWLWRAGTEPRRLGPRYARILARLPGLYRMHRRDRIAHEKAAEAAALDAIAEEADRSGTTG</sequence>
<evidence type="ECO:0000256" key="2">
    <source>
        <dbReference type="ARBA" id="ARBA00022679"/>
    </source>
</evidence>
<proteinExistence type="predicted"/>
<comment type="caution">
    <text evidence="4">The sequence shown here is derived from an EMBL/GenBank/DDBJ whole genome shotgun (WGS) entry which is preliminary data.</text>
</comment>
<dbReference type="EMBL" id="JAEKJA010000020">
    <property type="protein sequence ID" value="MBJ3777793.1"/>
    <property type="molecule type" value="Genomic_DNA"/>
</dbReference>
<protein>
    <submittedName>
        <fullName evidence="4">WecB/TagA/CpsF family glycosyltransferase</fullName>
    </submittedName>
</protein>
<dbReference type="RefSeq" id="WP_198883689.1">
    <property type="nucleotide sequence ID" value="NZ_JAEKJA010000020.1"/>
</dbReference>
<reference evidence="4" key="1">
    <citation type="submission" date="2020-12" db="EMBL/GenBank/DDBJ databases">
        <title>Bacterial taxonomy.</title>
        <authorList>
            <person name="Pan X."/>
        </authorList>
    </citation>
    <scope>NUCLEOTIDE SEQUENCE</scope>
    <source>
        <strain evidence="4">B2012</strain>
    </source>
</reference>
<keyword evidence="1" id="KW-0328">Glycosyltransferase</keyword>